<gene>
    <name evidence="3" type="ORF">ERL59_02680</name>
</gene>
<comment type="caution">
    <text evidence="3">The sequence shown here is derived from an EMBL/GenBank/DDBJ whole genome shotgun (WGS) entry which is preliminary data.</text>
</comment>
<dbReference type="InterPro" id="IPR000253">
    <property type="entry name" value="FHA_dom"/>
</dbReference>
<keyword evidence="4" id="KW-1185">Reference proteome</keyword>
<name>A0A6N9PY85_9BACL</name>
<dbReference type="EMBL" id="SIJB01000007">
    <property type="protein sequence ID" value="NBI27866.1"/>
    <property type="molecule type" value="Genomic_DNA"/>
</dbReference>
<reference evidence="3 4" key="1">
    <citation type="submission" date="2019-01" db="EMBL/GenBank/DDBJ databases">
        <title>Chengkuizengella sp. nov., isolated from deep-sea sediment of East Pacific Ocean.</title>
        <authorList>
            <person name="Yang J."/>
            <person name="Lai Q."/>
            <person name="Shao Z."/>
        </authorList>
    </citation>
    <scope>NUCLEOTIDE SEQUENCE [LARGE SCALE GENOMIC DNA]</scope>
    <source>
        <strain evidence="3 4">YPA3-1-1</strain>
    </source>
</reference>
<dbReference type="OrthoDB" id="9783862at2"/>
<feature type="transmembrane region" description="Helical" evidence="1">
    <location>
        <begin position="282"/>
        <end position="305"/>
    </location>
</feature>
<dbReference type="Gene3D" id="2.60.200.20">
    <property type="match status" value="1"/>
</dbReference>
<evidence type="ECO:0000259" key="2">
    <source>
        <dbReference type="PROSITE" id="PS50006"/>
    </source>
</evidence>
<dbReference type="Pfam" id="PF00498">
    <property type="entry name" value="FHA"/>
    <property type="match status" value="1"/>
</dbReference>
<keyword evidence="1" id="KW-1133">Transmembrane helix</keyword>
<protein>
    <submittedName>
        <fullName evidence="3">FHA domain-containing protein</fullName>
    </submittedName>
</protein>
<evidence type="ECO:0000313" key="4">
    <source>
        <dbReference type="Proteomes" id="UP000448943"/>
    </source>
</evidence>
<keyword evidence="1" id="KW-0472">Membrane</keyword>
<sequence length="489" mass="56758">MVSETFVGKIVDFHFDYIHQDGFYITLSKPNLRRDLLSNLQLNMIEANLPHQLLPMQIDEHNLNVRLLFEYTNKRMLSQQLKVSQITIKEFYKIVLQIVSIIHKHKAMLLNELNYIIHPDFIFIGRDVTDIYLTYVPVKQLNSKEPVNVQVKDLVLTLTEFVQDMKENELQKILTLLSENNVSLQMIKDEVLQWLDDGLEKDNNNEMNEWINFNHMDETNIPQSDDSIHPLSEAYIDKIISSAPFTKFLDIIHGKNHTIIITISVLIVAMLWRIYLTYLTSFFYIIAIGVSIFMIIVNLFIFLLAKKHDQNSTETESESKEASAIQTDSIKKDVSLVEIFEQSQDETYFKQLPNHTTILTPSDQTVLLESGNSFELNKVKQTDEVYLNISNSDHSETKRVDINIEHFLIGRDPTIVNYVINKVGVSRAHLEIIKVDEGQYEIKDLGSKNGSFLNDEKLTPYKTYSLNHNDRINFISVDMKFTIVNHDII</sequence>
<feature type="transmembrane region" description="Helical" evidence="1">
    <location>
        <begin position="257"/>
        <end position="276"/>
    </location>
</feature>
<dbReference type="CDD" id="cd00060">
    <property type="entry name" value="FHA"/>
    <property type="match status" value="1"/>
</dbReference>
<dbReference type="InterPro" id="IPR045962">
    <property type="entry name" value="DUF6382"/>
</dbReference>
<proteinExistence type="predicted"/>
<dbReference type="RefSeq" id="WP_160644241.1">
    <property type="nucleotide sequence ID" value="NZ_SIJB01000007.1"/>
</dbReference>
<accession>A0A6N9PY85</accession>
<dbReference type="SMART" id="SM00240">
    <property type="entry name" value="FHA"/>
    <property type="match status" value="1"/>
</dbReference>
<dbReference type="SUPFAM" id="SSF49879">
    <property type="entry name" value="SMAD/FHA domain"/>
    <property type="match status" value="1"/>
</dbReference>
<keyword evidence="1" id="KW-0812">Transmembrane</keyword>
<evidence type="ECO:0000256" key="1">
    <source>
        <dbReference type="SAM" id="Phobius"/>
    </source>
</evidence>
<organism evidence="3 4">
    <name type="scientific">Chengkuizengella marina</name>
    <dbReference type="NCBI Taxonomy" id="2507566"/>
    <lineage>
        <taxon>Bacteria</taxon>
        <taxon>Bacillati</taxon>
        <taxon>Bacillota</taxon>
        <taxon>Bacilli</taxon>
        <taxon>Bacillales</taxon>
        <taxon>Paenibacillaceae</taxon>
        <taxon>Chengkuizengella</taxon>
    </lineage>
</organism>
<dbReference type="Proteomes" id="UP000448943">
    <property type="component" value="Unassembled WGS sequence"/>
</dbReference>
<dbReference type="InterPro" id="IPR050923">
    <property type="entry name" value="Cell_Proc_Reg/RNA_Proc"/>
</dbReference>
<dbReference type="PROSITE" id="PS50006">
    <property type="entry name" value="FHA_DOMAIN"/>
    <property type="match status" value="1"/>
</dbReference>
<dbReference type="AlphaFoldDB" id="A0A6N9PY85"/>
<feature type="domain" description="FHA" evidence="2">
    <location>
        <begin position="407"/>
        <end position="458"/>
    </location>
</feature>
<dbReference type="InterPro" id="IPR008984">
    <property type="entry name" value="SMAD_FHA_dom_sf"/>
</dbReference>
<dbReference type="Pfam" id="PF19909">
    <property type="entry name" value="DUF6382"/>
    <property type="match status" value="1"/>
</dbReference>
<dbReference type="PANTHER" id="PTHR23308">
    <property type="entry name" value="NUCLEAR INHIBITOR OF PROTEIN PHOSPHATASE-1"/>
    <property type="match status" value="1"/>
</dbReference>
<evidence type="ECO:0000313" key="3">
    <source>
        <dbReference type="EMBL" id="NBI27866.1"/>
    </source>
</evidence>